<name>A0A0Q9Z0H8_9GAMM</name>
<evidence type="ECO:0000313" key="3">
    <source>
        <dbReference type="Proteomes" id="UP000051497"/>
    </source>
</evidence>
<proteinExistence type="predicted"/>
<gene>
    <name evidence="2" type="ORF">HT99x_002780</name>
    <name evidence="1" type="ORF">HT99x_01165</name>
</gene>
<organism evidence="1">
    <name type="scientific">Candidatus Berkiella aquae</name>
    <dbReference type="NCBI Taxonomy" id="295108"/>
    <lineage>
        <taxon>Bacteria</taxon>
        <taxon>Pseudomonadati</taxon>
        <taxon>Pseudomonadota</taxon>
        <taxon>Gammaproteobacteria</taxon>
        <taxon>Candidatus Berkiellales</taxon>
        <taxon>Candidatus Berkiellaceae</taxon>
        <taxon>Candidatus Berkiella</taxon>
    </lineage>
</organism>
<reference evidence="2" key="2">
    <citation type="journal article" date="2016" name="Genome Announc.">
        <title>Draft Genome Sequences of Two Novel Amoeba-Resistant Intranuclear Bacteria, 'Candidatus Berkiella cookevillensis' and 'Candidatus Berkiella aquae'.</title>
        <authorList>
            <person name="Mehari Y.T."/>
            <person name="Arivett B.A."/>
            <person name="Farone A.L."/>
            <person name="Gunderson J.H."/>
            <person name="Farone M.B."/>
        </authorList>
    </citation>
    <scope>NUCLEOTIDE SEQUENCE</scope>
    <source>
        <strain evidence="2">HT99</strain>
    </source>
</reference>
<accession>A0A0Q9Z0H8</accession>
<protein>
    <submittedName>
        <fullName evidence="1">Uncharacterized protein</fullName>
    </submittedName>
</protein>
<dbReference type="RefSeq" id="WP_075065784.1">
    <property type="nucleotide sequence ID" value="NZ_LKAJ02000001.1"/>
</dbReference>
<comment type="caution">
    <text evidence="1">The sequence shown here is derived from an EMBL/GenBank/DDBJ whole genome shotgun (WGS) entry which is preliminary data.</text>
</comment>
<evidence type="ECO:0000313" key="1">
    <source>
        <dbReference type="EMBL" id="KRG21971.1"/>
    </source>
</evidence>
<dbReference type="EMBL" id="LKAJ02000001">
    <property type="protein sequence ID" value="MCS5710340.1"/>
    <property type="molecule type" value="Genomic_DNA"/>
</dbReference>
<dbReference type="EMBL" id="LKAJ01000003">
    <property type="protein sequence ID" value="KRG21971.1"/>
    <property type="molecule type" value="Genomic_DNA"/>
</dbReference>
<keyword evidence="3" id="KW-1185">Reference proteome</keyword>
<dbReference type="Proteomes" id="UP000051497">
    <property type="component" value="Unassembled WGS sequence"/>
</dbReference>
<dbReference type="STRING" id="295108.HT99x_01165"/>
<reference evidence="2" key="3">
    <citation type="submission" date="2021-06" db="EMBL/GenBank/DDBJ databases">
        <title>Genomic Description and Analysis of Intracellular Bacteria, Candidatus Berkiella cookevillensis and Candidatus Berkiella aquae.</title>
        <authorList>
            <person name="Kidane D.T."/>
            <person name="Mehari Y.T."/>
            <person name="Rice F.C."/>
            <person name="Arivett B.A."/>
            <person name="Farone A.L."/>
            <person name="Berk S.G."/>
            <person name="Farone M.B."/>
        </authorList>
    </citation>
    <scope>NUCLEOTIDE SEQUENCE</scope>
    <source>
        <strain evidence="2">HT99</strain>
    </source>
</reference>
<evidence type="ECO:0000313" key="2">
    <source>
        <dbReference type="EMBL" id="MCS5710340.1"/>
    </source>
</evidence>
<dbReference type="AlphaFoldDB" id="A0A0Q9Z0H8"/>
<reference evidence="1" key="1">
    <citation type="submission" date="2015-09" db="EMBL/GenBank/DDBJ databases">
        <title>Draft Genome Sequences of Two Novel Amoeba-resistant Intranuclear Bacteria, Candidatus Berkiella cookevillensis and Candidatus Berkiella aquae.</title>
        <authorList>
            <person name="Mehari Y.T."/>
            <person name="Arivett B.A."/>
            <person name="Farone A.L."/>
            <person name="Gunderson J.H."/>
            <person name="Farone M.B."/>
        </authorList>
    </citation>
    <scope>NUCLEOTIDE SEQUENCE [LARGE SCALE GENOMIC DNA]</scope>
    <source>
        <strain evidence="1">HT99</strain>
    </source>
</reference>
<sequence length="77" mass="8934">MPKERVFFQCGNNLFTIPLNNEIANKLKNNLAKYATTRDINVNFVKTQDETVEISSEEYLIFKEDLFVKRAGVPVHE</sequence>